<evidence type="ECO:0000313" key="3">
    <source>
        <dbReference type="Proteomes" id="UP000600918"/>
    </source>
</evidence>
<dbReference type="AlphaFoldDB" id="A0A834P6I0"/>
<evidence type="ECO:0000256" key="1">
    <source>
        <dbReference type="SAM" id="MobiDB-lite"/>
    </source>
</evidence>
<dbReference type="EMBL" id="JACSDY010000004">
    <property type="protein sequence ID" value="KAF7430028.1"/>
    <property type="molecule type" value="Genomic_DNA"/>
</dbReference>
<gene>
    <name evidence="2" type="ORF">H0235_006426</name>
</gene>
<sequence length="152" mass="16735">MVSVMVTDPGRSNFSTTSMEQYRRGGCREGFGEYKRENQYEIETEVEADVVIEIVVDIDVDELTLMGKGQFEMVLKDCPLLAMVLATAAAKNENENRYQWVLGIKKRQKEKKKGGEVGGGAGPVTPPLRGDIKMQMITVTDGACRSISSPSP</sequence>
<reference evidence="2" key="1">
    <citation type="journal article" date="2020" name="G3 (Bethesda)">
        <title>High-Quality Assemblies for Three Invasive Social Wasps from the &lt;i&gt;Vespula&lt;/i&gt; Genus.</title>
        <authorList>
            <person name="Harrop T.W.R."/>
            <person name="Guhlin J."/>
            <person name="McLaughlin G.M."/>
            <person name="Permina E."/>
            <person name="Stockwell P."/>
            <person name="Gilligan J."/>
            <person name="Le Lec M.F."/>
            <person name="Gruber M.A.M."/>
            <person name="Quinn O."/>
            <person name="Lovegrove M."/>
            <person name="Duncan E.J."/>
            <person name="Remnant E.J."/>
            <person name="Van Eeckhoven J."/>
            <person name="Graham B."/>
            <person name="Knapp R.A."/>
            <person name="Langford K.W."/>
            <person name="Kronenberg Z."/>
            <person name="Press M.O."/>
            <person name="Eacker S.M."/>
            <person name="Wilson-Rankin E.E."/>
            <person name="Purcell J."/>
            <person name="Lester P.J."/>
            <person name="Dearden P.K."/>
        </authorList>
    </citation>
    <scope>NUCLEOTIDE SEQUENCE</scope>
    <source>
        <strain evidence="2">Volc-1</strain>
    </source>
</reference>
<comment type="caution">
    <text evidence="2">The sequence shown here is derived from an EMBL/GenBank/DDBJ whole genome shotgun (WGS) entry which is preliminary data.</text>
</comment>
<organism evidence="2 3">
    <name type="scientific">Vespula pensylvanica</name>
    <name type="common">Western yellow jacket</name>
    <name type="synonym">Wasp</name>
    <dbReference type="NCBI Taxonomy" id="30213"/>
    <lineage>
        <taxon>Eukaryota</taxon>
        <taxon>Metazoa</taxon>
        <taxon>Ecdysozoa</taxon>
        <taxon>Arthropoda</taxon>
        <taxon>Hexapoda</taxon>
        <taxon>Insecta</taxon>
        <taxon>Pterygota</taxon>
        <taxon>Neoptera</taxon>
        <taxon>Endopterygota</taxon>
        <taxon>Hymenoptera</taxon>
        <taxon>Apocrita</taxon>
        <taxon>Aculeata</taxon>
        <taxon>Vespoidea</taxon>
        <taxon>Vespidae</taxon>
        <taxon>Vespinae</taxon>
        <taxon>Vespula</taxon>
    </lineage>
</organism>
<evidence type="ECO:0000313" key="2">
    <source>
        <dbReference type="EMBL" id="KAF7430028.1"/>
    </source>
</evidence>
<feature type="region of interest" description="Disordered" evidence="1">
    <location>
        <begin position="108"/>
        <end position="129"/>
    </location>
</feature>
<name>A0A834P6I0_VESPE</name>
<dbReference type="Proteomes" id="UP000600918">
    <property type="component" value="Unassembled WGS sequence"/>
</dbReference>
<protein>
    <submittedName>
        <fullName evidence="2">Uncharacterized protein</fullName>
    </submittedName>
</protein>
<proteinExistence type="predicted"/>
<keyword evidence="3" id="KW-1185">Reference proteome</keyword>
<accession>A0A834P6I0</accession>